<evidence type="ECO:0000256" key="2">
    <source>
        <dbReference type="ARBA" id="ARBA00005869"/>
    </source>
</evidence>
<keyword evidence="8" id="KW-1185">Reference proteome</keyword>
<gene>
    <name evidence="7" type="ORF">J437_LFUL014994</name>
</gene>
<keyword evidence="4 5" id="KW-0642">Proline metabolism</keyword>
<evidence type="ECO:0000256" key="4">
    <source>
        <dbReference type="ARBA" id="ARBA00023062"/>
    </source>
</evidence>
<comment type="caution">
    <text evidence="7">The sequence shown here is derived from an EMBL/GenBank/DDBJ whole genome shotgun (WGS) entry which is preliminary data.</text>
</comment>
<protein>
    <recommendedName>
        <fullName evidence="5">Proline dehydrogenase</fullName>
        <ecNumber evidence="5">1.5.5.2</ecNumber>
    </recommendedName>
</protein>
<keyword evidence="5" id="KW-0274">FAD</keyword>
<comment type="function">
    <text evidence="5">Converts proline to delta-1-pyrroline-5-carboxylate.</text>
</comment>
<evidence type="ECO:0000256" key="1">
    <source>
        <dbReference type="ARBA" id="ARBA00004739"/>
    </source>
</evidence>
<evidence type="ECO:0000259" key="6">
    <source>
        <dbReference type="Pfam" id="PF01619"/>
    </source>
</evidence>
<comment type="cofactor">
    <cofactor evidence="5">
        <name>FAD</name>
        <dbReference type="ChEBI" id="CHEBI:57692"/>
    </cofactor>
</comment>
<dbReference type="InterPro" id="IPR002872">
    <property type="entry name" value="Proline_DH_dom"/>
</dbReference>
<comment type="catalytic activity">
    <reaction evidence="5">
        <text>L-proline + a quinone = (S)-1-pyrroline-5-carboxylate + a quinol + H(+)</text>
        <dbReference type="Rhea" id="RHEA:23784"/>
        <dbReference type="ChEBI" id="CHEBI:15378"/>
        <dbReference type="ChEBI" id="CHEBI:17388"/>
        <dbReference type="ChEBI" id="CHEBI:24646"/>
        <dbReference type="ChEBI" id="CHEBI:60039"/>
        <dbReference type="ChEBI" id="CHEBI:132124"/>
        <dbReference type="EC" id="1.5.5.2"/>
    </reaction>
</comment>
<dbReference type="PANTHER" id="PTHR13914">
    <property type="entry name" value="PROLINE OXIDASE"/>
    <property type="match status" value="1"/>
</dbReference>
<accession>A0A8K0P8M9</accession>
<proteinExistence type="inferred from homology"/>
<keyword evidence="5" id="KW-0285">Flavoprotein</keyword>
<evidence type="ECO:0000313" key="8">
    <source>
        <dbReference type="Proteomes" id="UP000792457"/>
    </source>
</evidence>
<evidence type="ECO:0000313" key="7">
    <source>
        <dbReference type="EMBL" id="KAG8238026.1"/>
    </source>
</evidence>
<dbReference type="InterPro" id="IPR015659">
    <property type="entry name" value="Proline_oxidase"/>
</dbReference>
<dbReference type="GO" id="GO:0005739">
    <property type="term" value="C:mitochondrion"/>
    <property type="evidence" value="ECO:0007669"/>
    <property type="project" value="TreeGrafter"/>
</dbReference>
<name>A0A8K0P8M9_LADFU</name>
<dbReference type="InterPro" id="IPR029041">
    <property type="entry name" value="FAD-linked_oxidoreductase-like"/>
</dbReference>
<evidence type="ECO:0000256" key="5">
    <source>
        <dbReference type="RuleBase" id="RU364054"/>
    </source>
</evidence>
<keyword evidence="3 5" id="KW-0560">Oxidoreductase</keyword>
<feature type="domain" description="Proline dehydrogenase" evidence="6">
    <location>
        <begin position="218"/>
        <end position="297"/>
    </location>
</feature>
<dbReference type="SUPFAM" id="SSF51730">
    <property type="entry name" value="FAD-linked oxidoreductase"/>
    <property type="match status" value="2"/>
</dbReference>
<comment type="similarity">
    <text evidence="2 5">Belongs to the proline oxidase family.</text>
</comment>
<dbReference type="OrthoDB" id="5464at2759"/>
<dbReference type="Proteomes" id="UP000792457">
    <property type="component" value="Unassembled WGS sequence"/>
</dbReference>
<dbReference type="GO" id="GO:0004657">
    <property type="term" value="F:proline dehydrogenase activity"/>
    <property type="evidence" value="ECO:0007669"/>
    <property type="project" value="UniProtKB-EC"/>
</dbReference>
<sequence>MEVFQRCLEATSGSTYGTGFTAIKLTALGRPQLLLQLSEVIMRTHQYFSEMTGEKGPVKNVLQKHMKPEDLQKKFEQAHILEEAPVKKFLDKITYDRDGVIHLFPWSGIIDENAQLSETFRVPDLKTGRMVRLITQLTPKEEEMFRNMIRRLDTICRERARAAALGYEDPTNPSFEATTEMFHKTLTECLRRIKDLKDKGMERRISVMVASHNEDTFAQDLDVRMMIDAEQTYFQPAISRITLEMMRKYNKDKGIVFNTYQTYLKDTFDNVTIDLEQSARQNFVFACKLVRGAYLEQVS</sequence>
<reference evidence="7" key="1">
    <citation type="submission" date="2013-04" db="EMBL/GenBank/DDBJ databases">
        <authorList>
            <person name="Qu J."/>
            <person name="Murali S.C."/>
            <person name="Bandaranaike D."/>
            <person name="Bellair M."/>
            <person name="Blankenburg K."/>
            <person name="Chao H."/>
            <person name="Dinh H."/>
            <person name="Doddapaneni H."/>
            <person name="Downs B."/>
            <person name="Dugan-Rocha S."/>
            <person name="Elkadiri S."/>
            <person name="Gnanaolivu R.D."/>
            <person name="Hernandez B."/>
            <person name="Javaid M."/>
            <person name="Jayaseelan J.C."/>
            <person name="Lee S."/>
            <person name="Li M."/>
            <person name="Ming W."/>
            <person name="Munidasa M."/>
            <person name="Muniz J."/>
            <person name="Nguyen L."/>
            <person name="Ongeri F."/>
            <person name="Osuji N."/>
            <person name="Pu L.-L."/>
            <person name="Puazo M."/>
            <person name="Qu C."/>
            <person name="Quiroz J."/>
            <person name="Raj R."/>
            <person name="Weissenberger G."/>
            <person name="Xin Y."/>
            <person name="Zou X."/>
            <person name="Han Y."/>
            <person name="Richards S."/>
            <person name="Worley K."/>
            <person name="Muzny D."/>
            <person name="Gibbs R."/>
        </authorList>
    </citation>
    <scope>NUCLEOTIDE SEQUENCE</scope>
    <source>
        <strain evidence="7">Sampled in the wild</strain>
    </source>
</reference>
<organism evidence="7 8">
    <name type="scientific">Ladona fulva</name>
    <name type="common">Scarce chaser dragonfly</name>
    <name type="synonym">Libellula fulva</name>
    <dbReference type="NCBI Taxonomy" id="123851"/>
    <lineage>
        <taxon>Eukaryota</taxon>
        <taxon>Metazoa</taxon>
        <taxon>Ecdysozoa</taxon>
        <taxon>Arthropoda</taxon>
        <taxon>Hexapoda</taxon>
        <taxon>Insecta</taxon>
        <taxon>Pterygota</taxon>
        <taxon>Palaeoptera</taxon>
        <taxon>Odonata</taxon>
        <taxon>Epiprocta</taxon>
        <taxon>Anisoptera</taxon>
        <taxon>Libelluloidea</taxon>
        <taxon>Libellulidae</taxon>
        <taxon>Ladona</taxon>
    </lineage>
</organism>
<dbReference type="GO" id="GO:0071949">
    <property type="term" value="F:FAD binding"/>
    <property type="evidence" value="ECO:0007669"/>
    <property type="project" value="TreeGrafter"/>
</dbReference>
<dbReference type="EMBL" id="KZ309267">
    <property type="protein sequence ID" value="KAG8238026.1"/>
    <property type="molecule type" value="Genomic_DNA"/>
</dbReference>
<comment type="pathway">
    <text evidence="1">Amino-acid degradation; L-proline degradation into L-glutamate; L-glutamate from L-proline: step 1/2.</text>
</comment>
<evidence type="ECO:0000256" key="3">
    <source>
        <dbReference type="ARBA" id="ARBA00023002"/>
    </source>
</evidence>
<dbReference type="EC" id="1.5.5.2" evidence="5"/>
<reference evidence="7" key="2">
    <citation type="submission" date="2017-10" db="EMBL/GenBank/DDBJ databases">
        <title>Ladona fulva Genome sequencing and assembly.</title>
        <authorList>
            <person name="Murali S."/>
            <person name="Richards S."/>
            <person name="Bandaranaike D."/>
            <person name="Bellair M."/>
            <person name="Blankenburg K."/>
            <person name="Chao H."/>
            <person name="Dinh H."/>
            <person name="Doddapaneni H."/>
            <person name="Dugan-Rocha S."/>
            <person name="Elkadiri S."/>
            <person name="Gnanaolivu R."/>
            <person name="Hernandez B."/>
            <person name="Skinner E."/>
            <person name="Javaid M."/>
            <person name="Lee S."/>
            <person name="Li M."/>
            <person name="Ming W."/>
            <person name="Munidasa M."/>
            <person name="Muniz J."/>
            <person name="Nguyen L."/>
            <person name="Hughes D."/>
            <person name="Osuji N."/>
            <person name="Pu L.-L."/>
            <person name="Puazo M."/>
            <person name="Qu C."/>
            <person name="Quiroz J."/>
            <person name="Raj R."/>
            <person name="Weissenberger G."/>
            <person name="Xin Y."/>
            <person name="Zou X."/>
            <person name="Han Y."/>
            <person name="Worley K."/>
            <person name="Muzny D."/>
            <person name="Gibbs R."/>
        </authorList>
    </citation>
    <scope>NUCLEOTIDE SEQUENCE</scope>
    <source>
        <strain evidence="7">Sampled in the wild</strain>
    </source>
</reference>
<dbReference type="Gene3D" id="3.20.20.220">
    <property type="match status" value="2"/>
</dbReference>
<dbReference type="Pfam" id="PF01619">
    <property type="entry name" value="Pro_dh"/>
    <property type="match status" value="1"/>
</dbReference>
<dbReference type="PANTHER" id="PTHR13914:SF0">
    <property type="entry name" value="PROLINE DEHYDROGENASE 1, MITOCHONDRIAL"/>
    <property type="match status" value="1"/>
</dbReference>
<dbReference type="AlphaFoldDB" id="A0A8K0P8M9"/>
<dbReference type="GO" id="GO:0010133">
    <property type="term" value="P:L-proline catabolic process to L-glutamate"/>
    <property type="evidence" value="ECO:0007669"/>
    <property type="project" value="TreeGrafter"/>
</dbReference>